<accession>A0A813PNF0</accession>
<dbReference type="Proteomes" id="UP000681722">
    <property type="component" value="Unassembled WGS sequence"/>
</dbReference>
<comment type="caution">
    <text evidence="3">The sequence shown here is derived from an EMBL/GenBank/DDBJ whole genome shotgun (WGS) entry which is preliminary data.</text>
</comment>
<dbReference type="EMBL" id="CAJOBC010000109">
    <property type="protein sequence ID" value="CAF3538353.1"/>
    <property type="molecule type" value="Genomic_DNA"/>
</dbReference>
<keyword evidence="5" id="KW-1185">Reference proteome</keyword>
<feature type="compositionally biased region" description="Polar residues" evidence="2">
    <location>
        <begin position="297"/>
        <end position="309"/>
    </location>
</feature>
<feature type="region of interest" description="Disordered" evidence="2">
    <location>
        <begin position="53"/>
        <end position="88"/>
    </location>
</feature>
<keyword evidence="1" id="KW-0175">Coiled coil</keyword>
<feature type="region of interest" description="Disordered" evidence="2">
    <location>
        <begin position="297"/>
        <end position="316"/>
    </location>
</feature>
<dbReference type="EMBL" id="CAJNOQ010000110">
    <property type="protein sequence ID" value="CAF0758013.1"/>
    <property type="molecule type" value="Genomic_DNA"/>
</dbReference>
<sequence length="556" mass="63882">MQRCSLSVMMDNVYSLSSRSMLNIGPLTTTRPHYFYDPKYTFLESKSSIYNSTGISTSTNRERTSSTTRTSTTPLSRPSSSFKTPLSSTRSSLDIMTIPSTSSSFNRCDDCSKNDGLFQCCHCNQRLCIRCCNKHYKSMTIELDRLQDMSERLIQKIYHTKNDLERQKNETIEQCHKWKCDTINTVNKAHTLIIQTIHNEYELLGKEYETYIQNEMKLIKMNKYELNRMRKGDLSLISNDNNDNNDDNEINSNSIEIIRNRIETLAKHIDETGKLHFEVKLPVFDIDDTLRVESSFGDSTRTTSATWNNGGEDDTIRNQQITSFPEQTTADVTNNETDTTSQVPSTRYALSVENDIELQQQQYYKPTSQSSPRAERYDSAYVTEPPSPISPTNDKLSYSSSFLNDTNNNLQETSDFDLTVKMSNPLKQSNTINDNIFHNRRHTYTYNNTSTNYQQEQQQSNNNDNDDTYHCIQHVQLKHDNSGIVEGVALQAEQSTSTTNDGNIERKRTMLQASGFRRRTTMFPSTSSNFSPYTTSSSQPPSWLYYRTTSTPSFIH</sequence>
<protein>
    <recommendedName>
        <fullName evidence="6">B box-type domain-containing protein</fullName>
    </recommendedName>
</protein>
<reference evidence="3" key="1">
    <citation type="submission" date="2021-02" db="EMBL/GenBank/DDBJ databases">
        <authorList>
            <person name="Nowell W R."/>
        </authorList>
    </citation>
    <scope>NUCLEOTIDE SEQUENCE</scope>
</reference>
<evidence type="ECO:0000313" key="4">
    <source>
        <dbReference type="EMBL" id="CAF3538353.1"/>
    </source>
</evidence>
<evidence type="ECO:0000256" key="1">
    <source>
        <dbReference type="SAM" id="Coils"/>
    </source>
</evidence>
<dbReference type="CDD" id="cd19757">
    <property type="entry name" value="Bbox1"/>
    <property type="match status" value="1"/>
</dbReference>
<feature type="compositionally biased region" description="Low complexity" evidence="2">
    <location>
        <begin position="65"/>
        <end position="81"/>
    </location>
</feature>
<gene>
    <name evidence="3" type="ORF">GPM918_LOCUS1223</name>
    <name evidence="4" type="ORF">SRO942_LOCUS1214</name>
</gene>
<feature type="compositionally biased region" description="Polar residues" evidence="2">
    <location>
        <begin position="362"/>
        <end position="372"/>
    </location>
</feature>
<organism evidence="3 5">
    <name type="scientific">Didymodactylos carnosus</name>
    <dbReference type="NCBI Taxonomy" id="1234261"/>
    <lineage>
        <taxon>Eukaryota</taxon>
        <taxon>Metazoa</taxon>
        <taxon>Spiralia</taxon>
        <taxon>Gnathifera</taxon>
        <taxon>Rotifera</taxon>
        <taxon>Eurotatoria</taxon>
        <taxon>Bdelloidea</taxon>
        <taxon>Philodinida</taxon>
        <taxon>Philodinidae</taxon>
        <taxon>Didymodactylos</taxon>
    </lineage>
</organism>
<dbReference type="OrthoDB" id="10002969at2759"/>
<feature type="region of interest" description="Disordered" evidence="2">
    <location>
        <begin position="362"/>
        <end position="396"/>
    </location>
</feature>
<proteinExistence type="predicted"/>
<evidence type="ECO:0008006" key="6">
    <source>
        <dbReference type="Google" id="ProtNLM"/>
    </source>
</evidence>
<dbReference type="AlphaFoldDB" id="A0A813PNF0"/>
<name>A0A813PNF0_9BILA</name>
<dbReference type="Proteomes" id="UP000663829">
    <property type="component" value="Unassembled WGS sequence"/>
</dbReference>
<evidence type="ECO:0000256" key="2">
    <source>
        <dbReference type="SAM" id="MobiDB-lite"/>
    </source>
</evidence>
<evidence type="ECO:0000313" key="5">
    <source>
        <dbReference type="Proteomes" id="UP000663829"/>
    </source>
</evidence>
<evidence type="ECO:0000313" key="3">
    <source>
        <dbReference type="EMBL" id="CAF0758013.1"/>
    </source>
</evidence>
<feature type="coiled-coil region" evidence="1">
    <location>
        <begin position="136"/>
        <end position="181"/>
    </location>
</feature>